<organism evidence="1 2">
    <name type="scientific">Thermodesulfovibrio aggregans</name>
    <dbReference type="NCBI Taxonomy" id="86166"/>
    <lineage>
        <taxon>Bacteria</taxon>
        <taxon>Pseudomonadati</taxon>
        <taxon>Nitrospirota</taxon>
        <taxon>Thermodesulfovibrionia</taxon>
        <taxon>Thermodesulfovibrionales</taxon>
        <taxon>Thermodesulfovibrionaceae</taxon>
        <taxon>Thermodesulfovibrio</taxon>
    </lineage>
</organism>
<proteinExistence type="predicted"/>
<evidence type="ECO:0000313" key="2">
    <source>
        <dbReference type="Proteomes" id="UP000054976"/>
    </source>
</evidence>
<evidence type="ECO:0000313" key="1">
    <source>
        <dbReference type="EMBL" id="GAQ95127.1"/>
    </source>
</evidence>
<dbReference type="OrthoDB" id="7593532at2"/>
<accession>A0A0U9HPZ3</accession>
<dbReference type="Proteomes" id="UP000054976">
    <property type="component" value="Unassembled WGS sequence"/>
</dbReference>
<evidence type="ECO:0008006" key="3">
    <source>
        <dbReference type="Google" id="ProtNLM"/>
    </source>
</evidence>
<dbReference type="Gene3D" id="3.40.50.2000">
    <property type="entry name" value="Glycogen Phosphorylase B"/>
    <property type="match status" value="1"/>
</dbReference>
<keyword evidence="2" id="KW-1185">Reference proteome</keyword>
<reference evidence="2" key="1">
    <citation type="submission" date="2016-01" db="EMBL/GenBank/DDBJ databases">
        <title>Draft genome sequence of Thermodesulfovibrio aggregans strain TGE-P1.</title>
        <authorList>
            <person name="Sekiguchi Y."/>
            <person name="Ohashi A."/>
            <person name="Matsuura N."/>
            <person name="Tourlousse M.D."/>
        </authorList>
    </citation>
    <scope>NUCLEOTIDE SEQUENCE [LARGE SCALE GENOMIC DNA]</scope>
    <source>
        <strain evidence="2">TGE-P1</strain>
    </source>
</reference>
<dbReference type="SUPFAM" id="SSF53756">
    <property type="entry name" value="UDP-Glycosyltransferase/glycogen phosphorylase"/>
    <property type="match status" value="1"/>
</dbReference>
<dbReference type="EMBL" id="BCNO01000002">
    <property type="protein sequence ID" value="GAQ95127.1"/>
    <property type="molecule type" value="Genomic_DNA"/>
</dbReference>
<dbReference type="STRING" id="86166.TAGGR_211"/>
<protein>
    <recommendedName>
        <fullName evidence="3">Glycosyltransferase</fullName>
    </recommendedName>
</protein>
<comment type="caution">
    <text evidence="1">The sequence shown here is derived from an EMBL/GenBank/DDBJ whole genome shotgun (WGS) entry which is preliminary data.</text>
</comment>
<sequence length="331" mass="39587">MDFKKDIWIVEERSNPSTEYYILPALKISGLEDRVKLLNFPPKELPKIQITIIFVRYLSKNWINFIEKNRKSIKKIIYFMDDDLFDLSSWRGLPLRYVKKIYLKAYRWKGWLIKNGADFFVSTDFLAEKYQYLNPSIIPPYPIFNNWSLENREKYIKVFYHGTASHTQEINWLYDIVKAILSENEKIIFEFVGDKEVYDKFKNLKGAIVVHPMKWKLYKKFLLKETRHIGLVPVLAKKFNLARNYTKFFEIVACGAVGVYSQESCYRKIISNENDGILVSNVKEIWIKSILKLAEESSYRLKLYFNSLEKLRTLREFAEKIYKENLIRRLE</sequence>
<dbReference type="AlphaFoldDB" id="A0A0U9HPZ3"/>
<dbReference type="RefSeq" id="WP_059176580.1">
    <property type="nucleotide sequence ID" value="NZ_BCNO01000002.1"/>
</dbReference>
<name>A0A0U9HPZ3_9BACT</name>
<gene>
    <name evidence="1" type="ORF">TAGGR_211</name>
</gene>